<reference evidence="17" key="1">
    <citation type="submission" date="2014-05" db="EMBL/GenBank/DDBJ databases">
        <title>Whole genome sequencing of Lactobacillus casei NRIC0644.</title>
        <authorList>
            <person name="Atarashi H."/>
            <person name="Yoshida Y."/>
            <person name="Fujimura S."/>
            <person name="Tanaka N."/>
            <person name="Shiwa Y."/>
            <person name="Yoshikawa H."/>
            <person name="Okada S."/>
            <person name="Nakagawa J."/>
        </authorList>
    </citation>
    <scope>NUCLEOTIDE SEQUENCE [LARGE SCALE GENOMIC DNA]</scope>
    <source>
        <strain evidence="17">NRIC0644</strain>
    </source>
</reference>
<dbReference type="EMBL" id="BAYM01000099">
    <property type="protein sequence ID" value="GAN37133.1"/>
    <property type="molecule type" value="Genomic_DNA"/>
</dbReference>
<dbReference type="AlphaFoldDB" id="A0A0C9QES8"/>
<evidence type="ECO:0000256" key="15">
    <source>
        <dbReference type="PIRSR" id="PIRSR001365-2"/>
    </source>
</evidence>
<evidence type="ECO:0000256" key="14">
    <source>
        <dbReference type="PIRSR" id="PIRSR001365-1"/>
    </source>
</evidence>
<dbReference type="PIRSF" id="PIRSF001365">
    <property type="entry name" value="DHDPS"/>
    <property type="match status" value="1"/>
</dbReference>
<protein>
    <recommendedName>
        <fullName evidence="4 12">4-hydroxy-tetrahydrodipicolinate synthase</fullName>
        <shortName evidence="12">HTPA synthase</shortName>
        <ecNumber evidence="4 12">4.3.3.7</ecNumber>
    </recommendedName>
</protein>
<evidence type="ECO:0000256" key="5">
    <source>
        <dbReference type="ARBA" id="ARBA00022490"/>
    </source>
</evidence>
<comment type="subunit">
    <text evidence="12">Homotetramer; dimer of dimers.</text>
</comment>
<feature type="site" description="Part of a proton relay during catalysis" evidence="12">
    <location>
        <position position="109"/>
    </location>
</feature>
<comment type="caution">
    <text evidence="16">The sequence shown here is derived from an EMBL/GenBank/DDBJ whole genome shotgun (WGS) entry which is preliminary data.</text>
</comment>
<keyword evidence="10 12" id="KW-0704">Schiff base</keyword>
<evidence type="ECO:0000256" key="3">
    <source>
        <dbReference type="ARBA" id="ARBA00007592"/>
    </source>
</evidence>
<name>A0A0C9QES8_LACPA</name>
<comment type="caution">
    <text evidence="12">Was originally thought to be a dihydrodipicolinate synthase (DHDPS), catalyzing the condensation of (S)-aspartate-beta-semialdehyde [(S)-ASA] and pyruvate to dihydrodipicolinate (DHDP). However, it was shown in E.coli that the product of the enzymatic reaction is not dihydrodipicolinate but in fact (4S)-4-hydroxy-2,3,4,5-tetrahydro-(2S)-dipicolinic acid (HTPA), and that the consecutive dehydration reaction leading to DHDP is not spontaneous but catalyzed by DapB.</text>
</comment>
<evidence type="ECO:0000256" key="12">
    <source>
        <dbReference type="HAMAP-Rule" id="MF_00418"/>
    </source>
</evidence>
<dbReference type="GO" id="GO:0019877">
    <property type="term" value="P:diaminopimelate biosynthetic process"/>
    <property type="evidence" value="ECO:0007669"/>
    <property type="project" value="UniProtKB-UniRule"/>
</dbReference>
<dbReference type="GO" id="GO:0008840">
    <property type="term" value="F:4-hydroxy-tetrahydrodipicolinate synthase activity"/>
    <property type="evidence" value="ECO:0007669"/>
    <property type="project" value="UniProtKB-UniRule"/>
</dbReference>
<evidence type="ECO:0000256" key="10">
    <source>
        <dbReference type="ARBA" id="ARBA00023270"/>
    </source>
</evidence>
<accession>A0A0C9QES8</accession>
<feature type="active site" description="Proton donor/acceptor" evidence="12 14">
    <location>
        <position position="135"/>
    </location>
</feature>
<proteinExistence type="inferred from homology"/>
<dbReference type="RefSeq" id="WP_045625421.1">
    <property type="nucleotide sequence ID" value="NZ_BAYM01000099.1"/>
</dbReference>
<dbReference type="PANTHER" id="PTHR12128">
    <property type="entry name" value="DIHYDRODIPICOLINATE SYNTHASE"/>
    <property type="match status" value="1"/>
</dbReference>
<dbReference type="HAMAP" id="MF_00418">
    <property type="entry name" value="DapA"/>
    <property type="match status" value="1"/>
</dbReference>
<comment type="catalytic activity">
    <reaction evidence="11 12">
        <text>L-aspartate 4-semialdehyde + pyruvate = (2S,4S)-4-hydroxy-2,3,4,5-tetrahydrodipicolinate + H2O + H(+)</text>
        <dbReference type="Rhea" id="RHEA:34171"/>
        <dbReference type="ChEBI" id="CHEBI:15361"/>
        <dbReference type="ChEBI" id="CHEBI:15377"/>
        <dbReference type="ChEBI" id="CHEBI:15378"/>
        <dbReference type="ChEBI" id="CHEBI:67139"/>
        <dbReference type="ChEBI" id="CHEBI:537519"/>
        <dbReference type="EC" id="4.3.3.7"/>
    </reaction>
</comment>
<evidence type="ECO:0000256" key="6">
    <source>
        <dbReference type="ARBA" id="ARBA00022605"/>
    </source>
</evidence>
<dbReference type="Gene3D" id="3.20.20.70">
    <property type="entry name" value="Aldolase class I"/>
    <property type="match status" value="1"/>
</dbReference>
<dbReference type="InterPro" id="IPR002220">
    <property type="entry name" value="DapA-like"/>
</dbReference>
<evidence type="ECO:0000256" key="4">
    <source>
        <dbReference type="ARBA" id="ARBA00012086"/>
    </source>
</evidence>
<dbReference type="SMART" id="SM01130">
    <property type="entry name" value="DHDPS"/>
    <property type="match status" value="1"/>
</dbReference>
<evidence type="ECO:0000256" key="11">
    <source>
        <dbReference type="ARBA" id="ARBA00047836"/>
    </source>
</evidence>
<evidence type="ECO:0000256" key="2">
    <source>
        <dbReference type="ARBA" id="ARBA00005120"/>
    </source>
</evidence>
<evidence type="ECO:0000313" key="16">
    <source>
        <dbReference type="EMBL" id="GAN37133.1"/>
    </source>
</evidence>
<comment type="function">
    <text evidence="1 12">Catalyzes the condensation of (S)-aspartate-beta-semialdehyde [(S)-ASA] and pyruvate to 4-hydroxy-tetrahydrodipicolinate (HTPA).</text>
</comment>
<sequence length="301" mass="31975">MQKAELITAIVTPFNDRDEIDYGVMQRLVDHLIAEGTDGFVVGATTGEGPTLSHPEKITLYTRFADMVHGRALVIANSGSNNTKETAAFTHEVGGIAGIDATLVVVPYYNKPDQNGMIAHYTAIAAAAQKPIVIYNIPGRTGVDMLPATVATLAQNPMIQGIKQCGSLPALSDIIDRTKHDAFNVWTGEDAQALNIKTLGGMGVISVAAHLYAHSIREMYAALDRGDITTVAALQRQLLPKMAALFHFPSPAPTKAALNALGFQVGSPRLPLLPLNAGQQQELAHLLGVPELSAIEAEVLA</sequence>
<feature type="binding site" evidence="12 15">
    <location>
        <position position="46"/>
    </location>
    <ligand>
        <name>pyruvate</name>
        <dbReference type="ChEBI" id="CHEBI:15361"/>
    </ligand>
</feature>
<dbReference type="Pfam" id="PF00701">
    <property type="entry name" value="DHDPS"/>
    <property type="match status" value="1"/>
</dbReference>
<evidence type="ECO:0000313" key="17">
    <source>
        <dbReference type="Proteomes" id="UP000032552"/>
    </source>
</evidence>
<keyword evidence="7 12" id="KW-0220">Diaminopimelate biosynthesis</keyword>
<feature type="site" description="Part of a proton relay during catalysis" evidence="12">
    <location>
        <position position="45"/>
    </location>
</feature>
<comment type="pathway">
    <text evidence="2 12">Amino-acid biosynthesis; L-lysine biosynthesis via DAP pathway; (S)-tetrahydrodipicolinate from L-aspartate: step 3/4.</text>
</comment>
<gene>
    <name evidence="12" type="primary">dapA</name>
    <name evidence="16" type="ORF">LC0644_1722</name>
</gene>
<evidence type="ECO:0000256" key="9">
    <source>
        <dbReference type="ARBA" id="ARBA00023239"/>
    </source>
</evidence>
<feature type="active site" description="Schiff-base intermediate with substrate" evidence="12 14">
    <location>
        <position position="163"/>
    </location>
</feature>
<dbReference type="PROSITE" id="PS00666">
    <property type="entry name" value="DHDPS_2"/>
    <property type="match status" value="1"/>
</dbReference>
<evidence type="ECO:0000256" key="7">
    <source>
        <dbReference type="ARBA" id="ARBA00022915"/>
    </source>
</evidence>
<keyword evidence="8 12" id="KW-0457">Lysine biosynthesis</keyword>
<dbReference type="InterPro" id="IPR005263">
    <property type="entry name" value="DapA"/>
</dbReference>
<keyword evidence="6 12" id="KW-0028">Amino-acid biosynthesis</keyword>
<dbReference type="GO" id="GO:0009089">
    <property type="term" value="P:lysine biosynthetic process via diaminopimelate"/>
    <property type="evidence" value="ECO:0007669"/>
    <property type="project" value="UniProtKB-UniRule"/>
</dbReference>
<dbReference type="UniPathway" id="UPA00034">
    <property type="reaction ID" value="UER00017"/>
</dbReference>
<dbReference type="InterPro" id="IPR013785">
    <property type="entry name" value="Aldolase_TIM"/>
</dbReference>
<evidence type="ECO:0000256" key="8">
    <source>
        <dbReference type="ARBA" id="ARBA00023154"/>
    </source>
</evidence>
<dbReference type="NCBIfam" id="TIGR00674">
    <property type="entry name" value="dapA"/>
    <property type="match status" value="1"/>
</dbReference>
<dbReference type="PRINTS" id="PR00146">
    <property type="entry name" value="DHPICSNTHASE"/>
</dbReference>
<comment type="similarity">
    <text evidence="3 12 13">Belongs to the DapA family.</text>
</comment>
<dbReference type="CDD" id="cd00950">
    <property type="entry name" value="DHDPS"/>
    <property type="match status" value="1"/>
</dbReference>
<evidence type="ECO:0000256" key="13">
    <source>
        <dbReference type="PIRNR" id="PIRNR001365"/>
    </source>
</evidence>
<dbReference type="GO" id="GO:0005829">
    <property type="term" value="C:cytosol"/>
    <property type="evidence" value="ECO:0007669"/>
    <property type="project" value="TreeGrafter"/>
</dbReference>
<comment type="subcellular location">
    <subcellularLocation>
        <location evidence="12">Cytoplasm</location>
    </subcellularLocation>
</comment>
<dbReference type="EC" id="4.3.3.7" evidence="4 12"/>
<dbReference type="InterPro" id="IPR020625">
    <property type="entry name" value="Schiff_base-form_aldolases_AS"/>
</dbReference>
<keyword evidence="5 12" id="KW-0963">Cytoplasm</keyword>
<feature type="binding site" evidence="12 15">
    <location>
        <position position="205"/>
    </location>
    <ligand>
        <name>pyruvate</name>
        <dbReference type="ChEBI" id="CHEBI:15361"/>
    </ligand>
</feature>
<organism evidence="16 17">
    <name type="scientific">Lacticaseibacillus paracasei NRIC 0644</name>
    <dbReference type="NCBI Taxonomy" id="1435038"/>
    <lineage>
        <taxon>Bacteria</taxon>
        <taxon>Bacillati</taxon>
        <taxon>Bacillota</taxon>
        <taxon>Bacilli</taxon>
        <taxon>Lactobacillales</taxon>
        <taxon>Lactobacillaceae</taxon>
        <taxon>Lacticaseibacillus</taxon>
    </lineage>
</organism>
<dbReference type="SUPFAM" id="SSF51569">
    <property type="entry name" value="Aldolase"/>
    <property type="match status" value="1"/>
</dbReference>
<keyword evidence="9 12" id="KW-0456">Lyase</keyword>
<dbReference type="Proteomes" id="UP000032552">
    <property type="component" value="Unassembled WGS sequence"/>
</dbReference>
<evidence type="ECO:0000256" key="1">
    <source>
        <dbReference type="ARBA" id="ARBA00003294"/>
    </source>
</evidence>
<dbReference type="PANTHER" id="PTHR12128:SF66">
    <property type="entry name" value="4-HYDROXY-2-OXOGLUTARATE ALDOLASE, MITOCHONDRIAL"/>
    <property type="match status" value="1"/>
</dbReference>